<dbReference type="Proteomes" id="UP001610334">
    <property type="component" value="Unassembled WGS sequence"/>
</dbReference>
<evidence type="ECO:0000313" key="2">
    <source>
        <dbReference type="Proteomes" id="UP001610334"/>
    </source>
</evidence>
<proteinExistence type="predicted"/>
<reference evidence="1 2" key="1">
    <citation type="submission" date="2024-07" db="EMBL/GenBank/DDBJ databases">
        <title>Section-level genome sequencing and comparative genomics of Aspergillus sections Usti and Cavernicolus.</title>
        <authorList>
            <consortium name="Lawrence Berkeley National Laboratory"/>
            <person name="Nybo J.L."/>
            <person name="Vesth T.C."/>
            <person name="Theobald S."/>
            <person name="Frisvad J.C."/>
            <person name="Larsen T.O."/>
            <person name="Kjaerboelling I."/>
            <person name="Rothschild-Mancinelli K."/>
            <person name="Lyhne E.K."/>
            <person name="Kogle M.E."/>
            <person name="Barry K."/>
            <person name="Clum A."/>
            <person name="Na H."/>
            <person name="Ledsgaard L."/>
            <person name="Lin J."/>
            <person name="Lipzen A."/>
            <person name="Kuo A."/>
            <person name="Riley R."/>
            <person name="Mondo S."/>
            <person name="Labutti K."/>
            <person name="Haridas S."/>
            <person name="Pangalinan J."/>
            <person name="Salamov A.A."/>
            <person name="Simmons B.A."/>
            <person name="Magnuson J.K."/>
            <person name="Chen J."/>
            <person name="Drula E."/>
            <person name="Henrissat B."/>
            <person name="Wiebenga A."/>
            <person name="Lubbers R.J."/>
            <person name="Gomes A.C."/>
            <person name="Makela M.R."/>
            <person name="Stajich J."/>
            <person name="Grigoriev I.V."/>
            <person name="Mortensen U.H."/>
            <person name="De Vries R.P."/>
            <person name="Baker S.E."/>
            <person name="Andersen M.R."/>
        </authorList>
    </citation>
    <scope>NUCLEOTIDE SEQUENCE [LARGE SCALE GENOMIC DNA]</scope>
    <source>
        <strain evidence="1 2">CBS 588.65</strain>
    </source>
</reference>
<sequence>MVLEWDTASVVGLRLGHLKEYPAGSIRSQVTVMTNLRAISRCLISLLPSERPGRVVGFSGLLAGRSPWSRTSLSPFTPRLFPSPWLRKQVTLQHLLSNPWPECIEAPCQDGRQLRCSSRFVMMAIASRNLTVPQQSQPLFCSRQAIQVSVGLAVEAAFILSIRHDDQSMSLSGVTVRRSACMPPQCPNRG</sequence>
<dbReference type="EMBL" id="JBFXLT010000034">
    <property type="protein sequence ID" value="KAL2814290.1"/>
    <property type="molecule type" value="Genomic_DNA"/>
</dbReference>
<organism evidence="1 2">
    <name type="scientific">Aspergillus granulosus</name>
    <dbReference type="NCBI Taxonomy" id="176169"/>
    <lineage>
        <taxon>Eukaryota</taxon>
        <taxon>Fungi</taxon>
        <taxon>Dikarya</taxon>
        <taxon>Ascomycota</taxon>
        <taxon>Pezizomycotina</taxon>
        <taxon>Eurotiomycetes</taxon>
        <taxon>Eurotiomycetidae</taxon>
        <taxon>Eurotiales</taxon>
        <taxon>Aspergillaceae</taxon>
        <taxon>Aspergillus</taxon>
        <taxon>Aspergillus subgen. Nidulantes</taxon>
    </lineage>
</organism>
<keyword evidence="2" id="KW-1185">Reference proteome</keyword>
<comment type="caution">
    <text evidence="1">The sequence shown here is derived from an EMBL/GenBank/DDBJ whole genome shotgun (WGS) entry which is preliminary data.</text>
</comment>
<evidence type="ECO:0000313" key="1">
    <source>
        <dbReference type="EMBL" id="KAL2814290.1"/>
    </source>
</evidence>
<gene>
    <name evidence="1" type="ORF">BJX63DRAFT_201728</name>
</gene>
<accession>A0ABR4HG40</accession>
<protein>
    <submittedName>
        <fullName evidence="1">Uncharacterized protein</fullName>
    </submittedName>
</protein>
<name>A0ABR4HG40_9EURO</name>